<keyword evidence="2" id="KW-1185">Reference proteome</keyword>
<name>A0A4Y2FQ10_ARAVE</name>
<dbReference type="Proteomes" id="UP000499080">
    <property type="component" value="Unassembled WGS sequence"/>
</dbReference>
<accession>A0A4Y2FQ10</accession>
<reference evidence="1 2" key="1">
    <citation type="journal article" date="2019" name="Sci. Rep.">
        <title>Orb-weaving spider Araneus ventricosus genome elucidates the spidroin gene catalogue.</title>
        <authorList>
            <person name="Kono N."/>
            <person name="Nakamura H."/>
            <person name="Ohtoshi R."/>
            <person name="Moran D.A.P."/>
            <person name="Shinohara A."/>
            <person name="Yoshida Y."/>
            <person name="Fujiwara M."/>
            <person name="Mori M."/>
            <person name="Tomita M."/>
            <person name="Arakawa K."/>
        </authorList>
    </citation>
    <scope>NUCLEOTIDE SEQUENCE [LARGE SCALE GENOMIC DNA]</scope>
</reference>
<protein>
    <submittedName>
        <fullName evidence="1">Uncharacterized protein</fullName>
    </submittedName>
</protein>
<evidence type="ECO:0000313" key="2">
    <source>
        <dbReference type="Proteomes" id="UP000499080"/>
    </source>
</evidence>
<gene>
    <name evidence="1" type="ORF">AVEN_148696_1</name>
</gene>
<comment type="caution">
    <text evidence="1">The sequence shown here is derived from an EMBL/GenBank/DDBJ whole genome shotgun (WGS) entry which is preliminary data.</text>
</comment>
<sequence>MLCYLGRCTPPNFSSLLACPTPFRHRNSGTRYTDGRSTHTSGEAAVSEKHLKTVLFSGRGGRVASVLQQISTNIMNTHLCLREQAYWYRLKFGVKHADSS</sequence>
<dbReference type="PROSITE" id="PS51257">
    <property type="entry name" value="PROKAR_LIPOPROTEIN"/>
    <property type="match status" value="1"/>
</dbReference>
<organism evidence="1 2">
    <name type="scientific">Araneus ventricosus</name>
    <name type="common">Orbweaver spider</name>
    <name type="synonym">Epeira ventricosa</name>
    <dbReference type="NCBI Taxonomy" id="182803"/>
    <lineage>
        <taxon>Eukaryota</taxon>
        <taxon>Metazoa</taxon>
        <taxon>Ecdysozoa</taxon>
        <taxon>Arthropoda</taxon>
        <taxon>Chelicerata</taxon>
        <taxon>Arachnida</taxon>
        <taxon>Araneae</taxon>
        <taxon>Araneomorphae</taxon>
        <taxon>Entelegynae</taxon>
        <taxon>Araneoidea</taxon>
        <taxon>Araneidae</taxon>
        <taxon>Araneus</taxon>
    </lineage>
</organism>
<evidence type="ECO:0000313" key="1">
    <source>
        <dbReference type="EMBL" id="GBM43127.1"/>
    </source>
</evidence>
<dbReference type="AlphaFoldDB" id="A0A4Y2FQ10"/>
<dbReference type="EMBL" id="BGPR01001018">
    <property type="protein sequence ID" value="GBM43127.1"/>
    <property type="molecule type" value="Genomic_DNA"/>
</dbReference>
<proteinExistence type="predicted"/>